<accession>H6SSC0</accession>
<gene>
    <name evidence="4" type="ORF">RSPPHO_01173</name>
</gene>
<comment type="pathway">
    <text evidence="1">Bacterial outer membrane biogenesis; LPS O-antigen biosynthesis.</text>
</comment>
<comment type="similarity">
    <text evidence="2">Belongs to the NAD(P)-dependent epimerase/dehydratase family.</text>
</comment>
<dbReference type="AlphaFoldDB" id="H6SSC0"/>
<dbReference type="PANTHER" id="PTHR43000">
    <property type="entry name" value="DTDP-D-GLUCOSE 4,6-DEHYDRATASE-RELATED"/>
    <property type="match status" value="1"/>
</dbReference>
<name>H6SSC0_PARPM</name>
<proteinExistence type="inferred from homology"/>
<dbReference type="InterPro" id="IPR001509">
    <property type="entry name" value="Epimerase_deHydtase"/>
</dbReference>
<reference evidence="4 5" key="1">
    <citation type="submission" date="2012-02" db="EMBL/GenBank/DDBJ databases">
        <title>Shotgun genome sequence of Phaeospirillum photometricum DSM 122.</title>
        <authorList>
            <person name="Duquesne K."/>
            <person name="Sturgis J."/>
        </authorList>
    </citation>
    <scope>NUCLEOTIDE SEQUENCE [LARGE SCALE GENOMIC DNA]</scope>
    <source>
        <strain evidence="5">DSM122</strain>
    </source>
</reference>
<dbReference type="Gene3D" id="3.90.25.10">
    <property type="entry name" value="UDP-galactose 4-epimerase, domain 1"/>
    <property type="match status" value="1"/>
</dbReference>
<dbReference type="CDD" id="cd08946">
    <property type="entry name" value="SDR_e"/>
    <property type="match status" value="1"/>
</dbReference>
<dbReference type="KEGG" id="rpm:RSPPHO_01173"/>
<dbReference type="SUPFAM" id="SSF51735">
    <property type="entry name" value="NAD(P)-binding Rossmann-fold domains"/>
    <property type="match status" value="1"/>
</dbReference>
<dbReference type="EMBL" id="HE663493">
    <property type="protein sequence ID" value="CCG07799.1"/>
    <property type="molecule type" value="Genomic_DNA"/>
</dbReference>
<feature type="domain" description="NAD-dependent epimerase/dehydratase" evidence="3">
    <location>
        <begin position="4"/>
        <end position="202"/>
    </location>
</feature>
<evidence type="ECO:0000313" key="5">
    <source>
        <dbReference type="Proteomes" id="UP000033220"/>
    </source>
</evidence>
<evidence type="ECO:0000259" key="3">
    <source>
        <dbReference type="Pfam" id="PF01370"/>
    </source>
</evidence>
<protein>
    <submittedName>
        <fullName evidence="4">NAD-dependent epimerase/dehydratase</fullName>
    </submittedName>
</protein>
<dbReference type="InterPro" id="IPR036291">
    <property type="entry name" value="NAD(P)-bd_dom_sf"/>
</dbReference>
<dbReference type="Pfam" id="PF01370">
    <property type="entry name" value="Epimerase"/>
    <property type="match status" value="1"/>
</dbReference>
<evidence type="ECO:0000313" key="4">
    <source>
        <dbReference type="EMBL" id="CCG07799.1"/>
    </source>
</evidence>
<keyword evidence="5" id="KW-1185">Reference proteome</keyword>
<dbReference type="eggNOG" id="COG0451">
    <property type="taxonomic scope" value="Bacteria"/>
</dbReference>
<dbReference type="RefSeq" id="WP_014414438.1">
    <property type="nucleotide sequence ID" value="NC_017059.1"/>
</dbReference>
<sequence length="255" mass="27725">MRFTILGATGLIGGHLVATLSAQGHSVAVPPRDADPATFEDPGHIIYAIGLTADFRQRPFDTVDAHVTRLAQVLRRCPFESLLYLSSTRVYSRTSCTLEDTPLPVAPHSPGDLYQISKLMGESLCLHGGRANVRIARLSNVVAPDTIPRDTFVSALAQAAEKGHIYLESALSSVKDYITLADVGALLPRIAVGGRERIYNVASGVQTSHRQWIDHFVATTGCTWEVAPQALETSFPPIDITRLRQEFAFTPSSVF</sequence>
<dbReference type="PATRIC" id="fig|1150469.3.peg.1330"/>
<dbReference type="HOGENOM" id="CLU_088921_0_0_5"/>
<dbReference type="OrthoDB" id="7209874at2"/>
<dbReference type="Proteomes" id="UP000033220">
    <property type="component" value="Chromosome DSM 122"/>
</dbReference>
<dbReference type="Gene3D" id="3.40.50.720">
    <property type="entry name" value="NAD(P)-binding Rossmann-like Domain"/>
    <property type="match status" value="2"/>
</dbReference>
<evidence type="ECO:0000256" key="1">
    <source>
        <dbReference type="ARBA" id="ARBA00005125"/>
    </source>
</evidence>
<organism evidence="4 5">
    <name type="scientific">Pararhodospirillum photometricum DSM 122</name>
    <dbReference type="NCBI Taxonomy" id="1150469"/>
    <lineage>
        <taxon>Bacteria</taxon>
        <taxon>Pseudomonadati</taxon>
        <taxon>Pseudomonadota</taxon>
        <taxon>Alphaproteobacteria</taxon>
        <taxon>Rhodospirillales</taxon>
        <taxon>Rhodospirillaceae</taxon>
        <taxon>Pararhodospirillum</taxon>
    </lineage>
</organism>
<evidence type="ECO:0000256" key="2">
    <source>
        <dbReference type="ARBA" id="ARBA00007637"/>
    </source>
</evidence>
<dbReference type="STRING" id="1150469.RSPPHO_01173"/>